<dbReference type="InterPro" id="IPR000086">
    <property type="entry name" value="NUDIX_hydrolase_dom"/>
</dbReference>
<dbReference type="PANTHER" id="PTHR12992:SF11">
    <property type="entry name" value="MITOCHONDRIAL COENZYME A DIPHOSPHATASE NUDT8"/>
    <property type="match status" value="1"/>
</dbReference>
<dbReference type="CDD" id="cd03426">
    <property type="entry name" value="NUDIX_CoAse_Nudt7"/>
    <property type="match status" value="1"/>
</dbReference>
<evidence type="ECO:0000256" key="6">
    <source>
        <dbReference type="ARBA" id="ARBA00023211"/>
    </source>
</evidence>
<reference evidence="8 9" key="1">
    <citation type="submission" date="2017-04" db="EMBL/GenBank/DDBJ databases">
        <authorList>
            <person name="Afonso C.L."/>
            <person name="Miller P.J."/>
            <person name="Scott M.A."/>
            <person name="Spackman E."/>
            <person name="Goraichik I."/>
            <person name="Dimitrov K.M."/>
            <person name="Suarez D.L."/>
            <person name="Swayne D.E."/>
        </authorList>
    </citation>
    <scope>NUCLEOTIDE SEQUENCE [LARGE SCALE GENOMIC DNA]</scope>
    <source>
        <strain evidence="8 9">VK13</strain>
    </source>
</reference>
<keyword evidence="5" id="KW-0460">Magnesium</keyword>
<dbReference type="PROSITE" id="PS51462">
    <property type="entry name" value="NUDIX"/>
    <property type="match status" value="1"/>
</dbReference>
<comment type="cofactor">
    <cofactor evidence="1">
        <name>Mn(2+)</name>
        <dbReference type="ChEBI" id="CHEBI:29035"/>
    </cofactor>
</comment>
<name>A0A1W1YCL0_9BURK</name>
<dbReference type="GO" id="GO:0046872">
    <property type="term" value="F:metal ion binding"/>
    <property type="evidence" value="ECO:0007669"/>
    <property type="project" value="UniProtKB-KW"/>
</dbReference>
<evidence type="ECO:0000256" key="2">
    <source>
        <dbReference type="ARBA" id="ARBA00001946"/>
    </source>
</evidence>
<evidence type="ECO:0000256" key="4">
    <source>
        <dbReference type="ARBA" id="ARBA00022801"/>
    </source>
</evidence>
<dbReference type="InterPro" id="IPR015797">
    <property type="entry name" value="NUDIX_hydrolase-like_dom_sf"/>
</dbReference>
<dbReference type="SUPFAM" id="SSF55811">
    <property type="entry name" value="Nudix"/>
    <property type="match status" value="1"/>
</dbReference>
<keyword evidence="4" id="KW-0378">Hydrolase</keyword>
<keyword evidence="9" id="KW-1185">Reference proteome</keyword>
<proteinExistence type="predicted"/>
<dbReference type="InterPro" id="IPR045121">
    <property type="entry name" value="CoAse"/>
</dbReference>
<comment type="cofactor">
    <cofactor evidence="2">
        <name>Mg(2+)</name>
        <dbReference type="ChEBI" id="CHEBI:18420"/>
    </cofactor>
</comment>
<gene>
    <name evidence="8" type="ORF">SAMN06296008_102221</name>
</gene>
<feature type="domain" description="Nudix hydrolase" evidence="7">
    <location>
        <begin position="65"/>
        <end position="197"/>
    </location>
</feature>
<dbReference type="OrthoDB" id="9802805at2"/>
<protein>
    <submittedName>
        <fullName evidence="8">8-oxo-dGTP pyrophosphatase MutT, NUDIX family</fullName>
    </submittedName>
</protein>
<evidence type="ECO:0000313" key="9">
    <source>
        <dbReference type="Proteomes" id="UP000192708"/>
    </source>
</evidence>
<dbReference type="AlphaFoldDB" id="A0A1W1YCL0"/>
<evidence type="ECO:0000256" key="1">
    <source>
        <dbReference type="ARBA" id="ARBA00001936"/>
    </source>
</evidence>
<dbReference type="GO" id="GO:0010945">
    <property type="term" value="F:coenzyme A diphosphatase activity"/>
    <property type="evidence" value="ECO:0007669"/>
    <property type="project" value="InterPro"/>
</dbReference>
<evidence type="ECO:0000259" key="7">
    <source>
        <dbReference type="PROSITE" id="PS51462"/>
    </source>
</evidence>
<keyword evidence="6" id="KW-0464">Manganese</keyword>
<evidence type="ECO:0000256" key="5">
    <source>
        <dbReference type="ARBA" id="ARBA00022842"/>
    </source>
</evidence>
<dbReference type="Proteomes" id="UP000192708">
    <property type="component" value="Unassembled WGS sequence"/>
</dbReference>
<sequence>MRPRVPKYDPQLVPILVPSLDTPAIDEKFLNESALRQRFTKHFEWAPELTDESRMSIAYLDTYEKRIAGVLVPLVNMNDEIHVLLTQRAAHLNDHAGQISFPGGRKEDADLDIQVTALREAHEEIGLHPTHVEILGALPDYHTITGYQVTPVVGIVKQASTFASDTNEVDEIFMVPLAFLMNPANHQIRQRTTEEGSRTFYAMPYENRFIWGATAGMLRNLYHFLRAAHQ</sequence>
<keyword evidence="3" id="KW-0479">Metal-binding</keyword>
<dbReference type="Gene3D" id="3.90.79.10">
    <property type="entry name" value="Nucleoside Triphosphate Pyrophosphohydrolase"/>
    <property type="match status" value="1"/>
</dbReference>
<evidence type="ECO:0000313" key="8">
    <source>
        <dbReference type="EMBL" id="SMC33551.1"/>
    </source>
</evidence>
<dbReference type="RefSeq" id="WP_084282577.1">
    <property type="nucleotide sequence ID" value="NZ_FWXJ01000002.1"/>
</dbReference>
<dbReference type="NCBIfam" id="NF007980">
    <property type="entry name" value="PRK10707.1"/>
    <property type="match status" value="1"/>
</dbReference>
<dbReference type="Pfam" id="PF00293">
    <property type="entry name" value="NUDIX"/>
    <property type="match status" value="1"/>
</dbReference>
<dbReference type="PANTHER" id="PTHR12992">
    <property type="entry name" value="NUDIX HYDROLASE"/>
    <property type="match status" value="1"/>
</dbReference>
<dbReference type="STRING" id="1938817.SAMN06296008_102221"/>
<dbReference type="EMBL" id="FWXJ01000002">
    <property type="protein sequence ID" value="SMC33551.1"/>
    <property type="molecule type" value="Genomic_DNA"/>
</dbReference>
<accession>A0A1W1YCL0</accession>
<organism evidence="8 9">
    <name type="scientific">Polynucleobacter kasalickyi</name>
    <dbReference type="NCBI Taxonomy" id="1938817"/>
    <lineage>
        <taxon>Bacteria</taxon>
        <taxon>Pseudomonadati</taxon>
        <taxon>Pseudomonadota</taxon>
        <taxon>Betaproteobacteria</taxon>
        <taxon>Burkholderiales</taxon>
        <taxon>Burkholderiaceae</taxon>
        <taxon>Polynucleobacter</taxon>
    </lineage>
</organism>
<evidence type="ECO:0000256" key="3">
    <source>
        <dbReference type="ARBA" id="ARBA00022723"/>
    </source>
</evidence>